<accession>A0A9X0HL40</accession>
<keyword evidence="1" id="KW-0732">Signal</keyword>
<dbReference type="SUPFAM" id="SSF69360">
    <property type="entry name" value="Cell wall binding repeat"/>
    <property type="match status" value="1"/>
</dbReference>
<organism evidence="2 3">
    <name type="scientific">Solirubrum puertoriconensis</name>
    <dbReference type="NCBI Taxonomy" id="1751427"/>
    <lineage>
        <taxon>Bacteria</taxon>
        <taxon>Pseudomonadati</taxon>
        <taxon>Bacteroidota</taxon>
        <taxon>Cytophagia</taxon>
        <taxon>Cytophagales</taxon>
    </lineage>
</organism>
<dbReference type="InterPro" id="IPR032774">
    <property type="entry name" value="WG_beta_rep"/>
</dbReference>
<evidence type="ECO:0008006" key="4">
    <source>
        <dbReference type="Google" id="ProtNLM"/>
    </source>
</evidence>
<comment type="caution">
    <text evidence="2">The sequence shown here is derived from an EMBL/GenBank/DDBJ whole genome shotgun (WGS) entry which is preliminary data.</text>
</comment>
<dbReference type="Proteomes" id="UP000054223">
    <property type="component" value="Unassembled WGS sequence"/>
</dbReference>
<sequence>MKRIFWLPLAFALSYVAAAQPAPARLVPCRKGNQWGYADRQGRMVLPLRYDEAGPFVDEVAWVRIGKCYGYIDGGGNTITPVHFEQASNFQQGRATVVLKGETFDIDVSGHRLTEPREQPEEDYLAQGDPLRRDGKVGFRFSVGNAVVPPVYDEVRDLYHDGLLLVRQGPKWGVLDNRGRQRLPLTFDNIRATEQNGYAYPIVEQQGRFGYLGPNGKLIIKPKYAAAEPFVAGVARVTTPEGKVGYVDDEGREYFD</sequence>
<gene>
    <name evidence="2" type="ORF">ASU33_06885</name>
</gene>
<dbReference type="Pfam" id="PF14903">
    <property type="entry name" value="WG_beta_rep"/>
    <property type="match status" value="4"/>
</dbReference>
<reference evidence="2 3" key="1">
    <citation type="submission" date="2015-11" db="EMBL/GenBank/DDBJ databases">
        <title>Solirubrum puertoriconensis gen. nov. an environmental bacteria isolated in Puerto Rico.</title>
        <authorList>
            <person name="Cuebas-Irizarry M.F."/>
            <person name="Montalvo-Rodriguez R."/>
        </authorList>
    </citation>
    <scope>NUCLEOTIDE SEQUENCE [LARGE SCALE GENOMIC DNA]</scope>
    <source>
        <strain evidence="2 3">MC1A</strain>
    </source>
</reference>
<dbReference type="RefSeq" id="WP_059068828.1">
    <property type="nucleotide sequence ID" value="NZ_LNAL01000006.1"/>
</dbReference>
<evidence type="ECO:0000313" key="3">
    <source>
        <dbReference type="Proteomes" id="UP000054223"/>
    </source>
</evidence>
<feature type="signal peptide" evidence="1">
    <location>
        <begin position="1"/>
        <end position="24"/>
    </location>
</feature>
<name>A0A9X0HL40_SOLP1</name>
<dbReference type="EMBL" id="LNAL01000006">
    <property type="protein sequence ID" value="KUG07929.1"/>
    <property type="molecule type" value="Genomic_DNA"/>
</dbReference>
<proteinExistence type="predicted"/>
<dbReference type="PANTHER" id="PTHR37841">
    <property type="entry name" value="GLR2918 PROTEIN"/>
    <property type="match status" value="1"/>
</dbReference>
<dbReference type="AlphaFoldDB" id="A0A9X0HL40"/>
<keyword evidence="3" id="KW-1185">Reference proteome</keyword>
<dbReference type="OrthoDB" id="2485468at2"/>
<dbReference type="PANTHER" id="PTHR37841:SF1">
    <property type="entry name" value="DUF3298 DOMAIN-CONTAINING PROTEIN"/>
    <property type="match status" value="1"/>
</dbReference>
<feature type="chain" id="PRO_5040770498" description="WG repeat-containing protein" evidence="1">
    <location>
        <begin position="25"/>
        <end position="256"/>
    </location>
</feature>
<protein>
    <recommendedName>
        <fullName evidence="4">WG repeat-containing protein</fullName>
    </recommendedName>
</protein>
<evidence type="ECO:0000313" key="2">
    <source>
        <dbReference type="EMBL" id="KUG07929.1"/>
    </source>
</evidence>
<evidence type="ECO:0000256" key="1">
    <source>
        <dbReference type="SAM" id="SignalP"/>
    </source>
</evidence>